<organism evidence="1 2">
    <name type="scientific">Porites evermanni</name>
    <dbReference type="NCBI Taxonomy" id="104178"/>
    <lineage>
        <taxon>Eukaryota</taxon>
        <taxon>Metazoa</taxon>
        <taxon>Cnidaria</taxon>
        <taxon>Anthozoa</taxon>
        <taxon>Hexacorallia</taxon>
        <taxon>Scleractinia</taxon>
        <taxon>Fungiina</taxon>
        <taxon>Poritidae</taxon>
        <taxon>Porites</taxon>
    </lineage>
</organism>
<dbReference type="Proteomes" id="UP001159427">
    <property type="component" value="Unassembled WGS sequence"/>
</dbReference>
<comment type="caution">
    <text evidence="1">The sequence shown here is derived from an EMBL/GenBank/DDBJ whole genome shotgun (WGS) entry which is preliminary data.</text>
</comment>
<name>A0ABN8SVU7_9CNID</name>
<gene>
    <name evidence="1" type="ORF">PEVE_00030168</name>
</gene>
<evidence type="ECO:0000313" key="2">
    <source>
        <dbReference type="Proteomes" id="UP001159427"/>
    </source>
</evidence>
<proteinExistence type="predicted"/>
<dbReference type="EMBL" id="CALNXI010004258">
    <property type="protein sequence ID" value="CAH3195407.1"/>
    <property type="molecule type" value="Genomic_DNA"/>
</dbReference>
<evidence type="ECO:0000313" key="1">
    <source>
        <dbReference type="EMBL" id="CAH3195407.1"/>
    </source>
</evidence>
<sequence length="152" mass="17430">MPLTIAYLDQLSASEDMLILFRCHLANALQHSFTKGLPFRNLVPSPLVGCLQLHLVLQGIKRHQGSNKCQRQPNTINLMHIFFQSLSFSDYNHTMLWAACCLEFLGILWAGEFSDNSHFNPDIHIAVTDVHINIKYSTMDPFRQGLLYSHWC</sequence>
<protein>
    <submittedName>
        <fullName evidence="1">Uncharacterized protein</fullName>
    </submittedName>
</protein>
<accession>A0ABN8SVU7</accession>
<keyword evidence="2" id="KW-1185">Reference proteome</keyword>
<reference evidence="1 2" key="1">
    <citation type="submission" date="2022-05" db="EMBL/GenBank/DDBJ databases">
        <authorList>
            <consortium name="Genoscope - CEA"/>
            <person name="William W."/>
        </authorList>
    </citation>
    <scope>NUCLEOTIDE SEQUENCE [LARGE SCALE GENOMIC DNA]</scope>
</reference>